<comment type="caution">
    <text evidence="2">The sequence shown here is derived from an EMBL/GenBank/DDBJ whole genome shotgun (WGS) entry which is preliminary data.</text>
</comment>
<evidence type="ECO:0000313" key="3">
    <source>
        <dbReference type="Proteomes" id="UP000309215"/>
    </source>
</evidence>
<feature type="chain" id="PRO_5020421540" evidence="1">
    <location>
        <begin position="32"/>
        <end position="316"/>
    </location>
</feature>
<proteinExistence type="predicted"/>
<reference evidence="2 3" key="1">
    <citation type="submission" date="2019-04" db="EMBL/GenBank/DDBJ databases">
        <authorList>
            <person name="Li Y."/>
            <person name="Wang J."/>
        </authorList>
    </citation>
    <scope>NUCLEOTIDE SEQUENCE [LARGE SCALE GENOMIC DNA]</scope>
    <source>
        <strain evidence="2 3">DSM 14668</strain>
    </source>
</reference>
<dbReference type="Proteomes" id="UP000309215">
    <property type="component" value="Unassembled WGS sequence"/>
</dbReference>
<dbReference type="EMBL" id="SSMQ01000014">
    <property type="protein sequence ID" value="TKD08322.1"/>
    <property type="molecule type" value="Genomic_DNA"/>
</dbReference>
<keyword evidence="1" id="KW-0732">Signal</keyword>
<name>A0A4U1JCI7_9BACT</name>
<evidence type="ECO:0000256" key="1">
    <source>
        <dbReference type="SAM" id="SignalP"/>
    </source>
</evidence>
<accession>A0A4U1JCI7</accession>
<evidence type="ECO:0000313" key="2">
    <source>
        <dbReference type="EMBL" id="TKD08322.1"/>
    </source>
</evidence>
<gene>
    <name evidence="2" type="ORF">E8A74_15460</name>
</gene>
<sequence>MLGRRETWLRAWGMSAALLVGMVVASGEAQAGDAPRCSAWRAAGKGYEKLELRTCAPAEGDEDTSDESDDEDAASAVEIKSGYEDALKVRVELVTKGGTVEKLDVKLKNGENAAGTCKACRGHDDVKSFRVTAQEGAAEGGKDAAPEPLQKVAGTNHMEVLARDLRLTDTNAKRLDRIATRYHKATKKRLVVTGGTRTPQRQAQLMFDKLKRGDDVVALYENKAAATEVRNAYRDAVARGEKRKGTIRAMREVIDAQIGRGTYVSKHLKSGAVDVRSWNMDGALEKALREAVKQEPGVTLMDERDGPEPHFHMNLL</sequence>
<feature type="signal peptide" evidence="1">
    <location>
        <begin position="1"/>
        <end position="31"/>
    </location>
</feature>
<dbReference type="AlphaFoldDB" id="A0A4U1JCI7"/>
<protein>
    <submittedName>
        <fullName evidence="2">Uncharacterized protein</fullName>
    </submittedName>
</protein>
<keyword evidence="3" id="KW-1185">Reference proteome</keyword>
<organism evidence="2 3">
    <name type="scientific">Polyangium fumosum</name>
    <dbReference type="NCBI Taxonomy" id="889272"/>
    <lineage>
        <taxon>Bacteria</taxon>
        <taxon>Pseudomonadati</taxon>
        <taxon>Myxococcota</taxon>
        <taxon>Polyangia</taxon>
        <taxon>Polyangiales</taxon>
        <taxon>Polyangiaceae</taxon>
        <taxon>Polyangium</taxon>
    </lineage>
</organism>